<protein>
    <submittedName>
        <fullName evidence="1">Uncharacterized protein</fullName>
    </submittedName>
</protein>
<sequence length="104" mass="11961">MGGLVLCRVIWTSFSSRRDATAYVPPYLCCVLLHSHQFFSSRLDWSYHQIRVLQRMRSDCRCLHLIIPYIDCMNEISGSPNCNTCAPPTTPTTTVPLRPFPKDR</sequence>
<reference evidence="1 2" key="1">
    <citation type="journal article" date="2019" name="Nat. Ecol. Evol.">
        <title>Megaphylogeny resolves global patterns of mushroom evolution.</title>
        <authorList>
            <person name="Varga T."/>
            <person name="Krizsan K."/>
            <person name="Foldi C."/>
            <person name="Dima B."/>
            <person name="Sanchez-Garcia M."/>
            <person name="Sanchez-Ramirez S."/>
            <person name="Szollosi G.J."/>
            <person name="Szarkandi J.G."/>
            <person name="Papp V."/>
            <person name="Albert L."/>
            <person name="Andreopoulos W."/>
            <person name="Angelini C."/>
            <person name="Antonin V."/>
            <person name="Barry K.W."/>
            <person name="Bougher N.L."/>
            <person name="Buchanan P."/>
            <person name="Buyck B."/>
            <person name="Bense V."/>
            <person name="Catcheside P."/>
            <person name="Chovatia M."/>
            <person name="Cooper J."/>
            <person name="Damon W."/>
            <person name="Desjardin D."/>
            <person name="Finy P."/>
            <person name="Geml J."/>
            <person name="Haridas S."/>
            <person name="Hughes K."/>
            <person name="Justo A."/>
            <person name="Karasinski D."/>
            <person name="Kautmanova I."/>
            <person name="Kiss B."/>
            <person name="Kocsube S."/>
            <person name="Kotiranta H."/>
            <person name="LaButti K.M."/>
            <person name="Lechner B.E."/>
            <person name="Liimatainen K."/>
            <person name="Lipzen A."/>
            <person name="Lukacs Z."/>
            <person name="Mihaltcheva S."/>
            <person name="Morgado L.N."/>
            <person name="Niskanen T."/>
            <person name="Noordeloos M.E."/>
            <person name="Ohm R.A."/>
            <person name="Ortiz-Santana B."/>
            <person name="Ovrebo C."/>
            <person name="Racz N."/>
            <person name="Riley R."/>
            <person name="Savchenko A."/>
            <person name="Shiryaev A."/>
            <person name="Soop K."/>
            <person name="Spirin V."/>
            <person name="Szebenyi C."/>
            <person name="Tomsovsky M."/>
            <person name="Tulloss R.E."/>
            <person name="Uehling J."/>
            <person name="Grigoriev I.V."/>
            <person name="Vagvolgyi C."/>
            <person name="Papp T."/>
            <person name="Martin F.M."/>
            <person name="Miettinen O."/>
            <person name="Hibbett D.S."/>
            <person name="Nagy L.G."/>
        </authorList>
    </citation>
    <scope>NUCLEOTIDE SEQUENCE [LARGE SCALE GENOMIC DNA]</scope>
    <source>
        <strain evidence="1 2">NL-1719</strain>
    </source>
</reference>
<evidence type="ECO:0000313" key="2">
    <source>
        <dbReference type="Proteomes" id="UP000308600"/>
    </source>
</evidence>
<keyword evidence="2" id="KW-1185">Reference proteome</keyword>
<dbReference type="Proteomes" id="UP000308600">
    <property type="component" value="Unassembled WGS sequence"/>
</dbReference>
<dbReference type="EMBL" id="ML208504">
    <property type="protein sequence ID" value="TFK63797.1"/>
    <property type="molecule type" value="Genomic_DNA"/>
</dbReference>
<evidence type="ECO:0000313" key="1">
    <source>
        <dbReference type="EMBL" id="TFK63797.1"/>
    </source>
</evidence>
<accession>A0ACD3ADH9</accession>
<gene>
    <name evidence="1" type="ORF">BDN72DRAFT_300614</name>
</gene>
<proteinExistence type="predicted"/>
<name>A0ACD3ADH9_9AGAR</name>
<organism evidence="1 2">
    <name type="scientific">Pluteus cervinus</name>
    <dbReference type="NCBI Taxonomy" id="181527"/>
    <lineage>
        <taxon>Eukaryota</taxon>
        <taxon>Fungi</taxon>
        <taxon>Dikarya</taxon>
        <taxon>Basidiomycota</taxon>
        <taxon>Agaricomycotina</taxon>
        <taxon>Agaricomycetes</taxon>
        <taxon>Agaricomycetidae</taxon>
        <taxon>Agaricales</taxon>
        <taxon>Pluteineae</taxon>
        <taxon>Pluteaceae</taxon>
        <taxon>Pluteus</taxon>
    </lineage>
</organism>